<dbReference type="InterPro" id="IPR001736">
    <property type="entry name" value="PLipase_D/transphosphatidylase"/>
</dbReference>
<dbReference type="GO" id="GO:0032049">
    <property type="term" value="P:cardiolipin biosynthetic process"/>
    <property type="evidence" value="ECO:0007669"/>
    <property type="project" value="InterPro"/>
</dbReference>
<keyword evidence="11" id="KW-0496">Mitochondrion</keyword>
<dbReference type="Pfam" id="PF00614">
    <property type="entry name" value="PLDc"/>
    <property type="match status" value="1"/>
</dbReference>
<dbReference type="CDD" id="cd09137">
    <property type="entry name" value="PLDc_PGS1_euk_2"/>
    <property type="match status" value="1"/>
</dbReference>
<comment type="similarity">
    <text evidence="3 11">Belongs to the CDP-alcohol phosphatidyltransferase class-II family.</text>
</comment>
<evidence type="ECO:0000256" key="1">
    <source>
        <dbReference type="ARBA" id="ARBA00003537"/>
    </source>
</evidence>
<dbReference type="PIRSF" id="PIRSF000850">
    <property type="entry name" value="Phospholipase_D_PSS"/>
    <property type="match status" value="1"/>
</dbReference>
<evidence type="ECO:0000313" key="13">
    <source>
        <dbReference type="EMBL" id="CAH0384469.1"/>
    </source>
</evidence>
<evidence type="ECO:0000256" key="2">
    <source>
        <dbReference type="ARBA" id="ARBA00005042"/>
    </source>
</evidence>
<comment type="function">
    <text evidence="1 11">Functions in the biosynthesis of the anionic phospholipids phosphatidylglycerol and cardiolipin.</text>
</comment>
<keyword evidence="7 11" id="KW-0443">Lipid metabolism</keyword>
<comment type="pathway">
    <text evidence="2 11">Phospholipid metabolism; phosphatidylglycerol biosynthesis; phosphatidylglycerol from CDP-diacylglycerol: step 1/2.</text>
</comment>
<dbReference type="Gene3D" id="3.30.870.10">
    <property type="entry name" value="Endonuclease Chain A"/>
    <property type="match status" value="2"/>
</dbReference>
<sequence length="480" mass="54571">MKRLSASFKLLDNLFENTDKTIVPTPFNWLYSSAPNFKIKGDQIAILHEPKDFYNELLERCSTSQNRIIFSSLYLGCGSKEEKLVSVIESRLKNTSSNLQVSILLDANRGSRGEKNSRHILLPLLLYQKNCQVSLFHSPNLRGPLKQILPSRFNELLGLQHMKFYIFDDSVLITGANLSHDYFTNRQDRYILILNCKPLADFLAGLVECVSQISFQLDQDNNVSLPEKSKFHPFNDSKEEYVKAGHDLIWNYFVNSMQSEGTPAEEESENDTVIFPLLEMPPFKIHHDSVITKHLLDMAPAGAEIHLATGYFNLTNEYVDSLVNRSKAAVKILMAHPTANGFLNAAGVAGGVPYAYTTLASNFLHHIERHQATNRIQIFEFLRSGWTFHSKGLWYTLPQESTPHLTLIGSSNFGSRSVTKDLEMQVAIVTTNSKLREVLAQERDRLYQSGVPFTREVADSPSRRSPLWVRSTSRIFKNYF</sequence>
<dbReference type="SMART" id="SM00155">
    <property type="entry name" value="PLDc"/>
    <property type="match status" value="2"/>
</dbReference>
<dbReference type="Proteomes" id="UP001152759">
    <property type="component" value="Chromosome 2"/>
</dbReference>
<dbReference type="GO" id="GO:0008444">
    <property type="term" value="F:CDP-diacylglycerol-glycerol-3-phosphate 3-phosphatidyltransferase activity"/>
    <property type="evidence" value="ECO:0007669"/>
    <property type="project" value="UniProtKB-EC"/>
</dbReference>
<evidence type="ECO:0000256" key="7">
    <source>
        <dbReference type="ARBA" id="ARBA00023098"/>
    </source>
</evidence>
<dbReference type="AlphaFoldDB" id="A0A9P0A5Q4"/>
<accession>A0A9P0A5Q4</accession>
<dbReference type="SUPFAM" id="SSF56024">
    <property type="entry name" value="Phospholipase D/nuclease"/>
    <property type="match status" value="2"/>
</dbReference>
<keyword evidence="9 11" id="KW-1208">Phospholipid metabolism</keyword>
<keyword evidence="11" id="KW-0067">ATP-binding</keyword>
<keyword evidence="5 11" id="KW-0808">Transferase</keyword>
<evidence type="ECO:0000256" key="11">
    <source>
        <dbReference type="RuleBase" id="RU365024"/>
    </source>
</evidence>
<keyword evidence="6" id="KW-0677">Repeat</keyword>
<dbReference type="CDD" id="cd09135">
    <property type="entry name" value="PLDc_PGS1_euk_1"/>
    <property type="match status" value="1"/>
</dbReference>
<dbReference type="GO" id="GO:0005739">
    <property type="term" value="C:mitochondrion"/>
    <property type="evidence" value="ECO:0007669"/>
    <property type="project" value="UniProtKB-SubCell"/>
</dbReference>
<dbReference type="PANTHER" id="PTHR12586">
    <property type="entry name" value="CDP-DIACYLGLYCEROL--SERINE O-PHOSPHATIDYLTRANSFERASE"/>
    <property type="match status" value="1"/>
</dbReference>
<evidence type="ECO:0000256" key="8">
    <source>
        <dbReference type="ARBA" id="ARBA00023209"/>
    </source>
</evidence>
<dbReference type="InterPro" id="IPR016270">
    <property type="entry name" value="PGS1"/>
</dbReference>
<reference evidence="13" key="1">
    <citation type="submission" date="2021-12" db="EMBL/GenBank/DDBJ databases">
        <authorList>
            <person name="King R."/>
        </authorList>
    </citation>
    <scope>NUCLEOTIDE SEQUENCE</scope>
</reference>
<evidence type="ECO:0000256" key="10">
    <source>
        <dbReference type="ARBA" id="ARBA00048586"/>
    </source>
</evidence>
<evidence type="ECO:0000256" key="4">
    <source>
        <dbReference type="ARBA" id="ARBA00022516"/>
    </source>
</evidence>
<evidence type="ECO:0000313" key="14">
    <source>
        <dbReference type="Proteomes" id="UP001152759"/>
    </source>
</evidence>
<comment type="subcellular location">
    <subcellularLocation>
        <location evidence="11">Mitochondrion</location>
    </subcellularLocation>
</comment>
<dbReference type="PROSITE" id="PS50035">
    <property type="entry name" value="PLD"/>
    <property type="match status" value="1"/>
</dbReference>
<keyword evidence="8 11" id="KW-0594">Phospholipid biosynthesis</keyword>
<evidence type="ECO:0000256" key="5">
    <source>
        <dbReference type="ARBA" id="ARBA00022679"/>
    </source>
</evidence>
<feature type="domain" description="PLD phosphodiesterase" evidence="12">
    <location>
        <begin position="156"/>
        <end position="182"/>
    </location>
</feature>
<gene>
    <name evidence="13" type="ORF">BEMITA_LOCUS3792</name>
</gene>
<dbReference type="PANTHER" id="PTHR12586:SF1">
    <property type="entry name" value="CDP-DIACYLGLYCEROL--GLYCEROL-3-PHOSPHATE 3-PHOSPHATIDYLTRANSFERASE, MITOCHONDRIAL"/>
    <property type="match status" value="1"/>
</dbReference>
<dbReference type="KEGG" id="btab:109043705"/>
<name>A0A9P0A5Q4_BEMTA</name>
<protein>
    <recommendedName>
        <fullName evidence="11">CDP-diacylglycerol--glycerol-3-phosphate 3-phosphatidyltransferase</fullName>
        <ecNumber evidence="11">2.7.8.5</ecNumber>
    </recommendedName>
</protein>
<proteinExistence type="inferred from homology"/>
<keyword evidence="11" id="KW-0547">Nucleotide-binding</keyword>
<evidence type="ECO:0000256" key="9">
    <source>
        <dbReference type="ARBA" id="ARBA00023264"/>
    </source>
</evidence>
<dbReference type="EMBL" id="OU963863">
    <property type="protein sequence ID" value="CAH0384469.1"/>
    <property type="molecule type" value="Genomic_DNA"/>
</dbReference>
<dbReference type="GO" id="GO:0005524">
    <property type="term" value="F:ATP binding"/>
    <property type="evidence" value="ECO:0007669"/>
    <property type="project" value="UniProtKB-KW"/>
</dbReference>
<dbReference type="EC" id="2.7.8.5" evidence="11"/>
<evidence type="ECO:0000259" key="12">
    <source>
        <dbReference type="PROSITE" id="PS50035"/>
    </source>
</evidence>
<keyword evidence="4 11" id="KW-0444">Lipid biosynthesis</keyword>
<keyword evidence="14" id="KW-1185">Reference proteome</keyword>
<comment type="catalytic activity">
    <reaction evidence="10 11">
        <text>a CDP-1,2-diacyl-sn-glycerol + sn-glycerol 3-phosphate = a 1,2-diacyl-sn-glycero-3-phospho-(1'-sn-glycero-3'-phosphate) + CMP + H(+)</text>
        <dbReference type="Rhea" id="RHEA:12593"/>
        <dbReference type="ChEBI" id="CHEBI:15378"/>
        <dbReference type="ChEBI" id="CHEBI:57597"/>
        <dbReference type="ChEBI" id="CHEBI:58332"/>
        <dbReference type="ChEBI" id="CHEBI:60110"/>
        <dbReference type="ChEBI" id="CHEBI:60377"/>
        <dbReference type="EC" id="2.7.8.5"/>
    </reaction>
</comment>
<organism evidence="13 14">
    <name type="scientific">Bemisia tabaci</name>
    <name type="common">Sweetpotato whitefly</name>
    <name type="synonym">Aleurodes tabaci</name>
    <dbReference type="NCBI Taxonomy" id="7038"/>
    <lineage>
        <taxon>Eukaryota</taxon>
        <taxon>Metazoa</taxon>
        <taxon>Ecdysozoa</taxon>
        <taxon>Arthropoda</taxon>
        <taxon>Hexapoda</taxon>
        <taxon>Insecta</taxon>
        <taxon>Pterygota</taxon>
        <taxon>Neoptera</taxon>
        <taxon>Paraneoptera</taxon>
        <taxon>Hemiptera</taxon>
        <taxon>Sternorrhyncha</taxon>
        <taxon>Aleyrodoidea</taxon>
        <taxon>Aleyrodidae</taxon>
        <taxon>Aleyrodinae</taxon>
        <taxon>Bemisia</taxon>
    </lineage>
</organism>
<evidence type="ECO:0000256" key="6">
    <source>
        <dbReference type="ARBA" id="ARBA00022737"/>
    </source>
</evidence>
<evidence type="ECO:0000256" key="3">
    <source>
        <dbReference type="ARBA" id="ARBA00010682"/>
    </source>
</evidence>